<comment type="subcellular location">
    <subcellularLocation>
        <location evidence="1">Cytoplasmic vesicle</location>
        <location evidence="1">Clathrin-coated vesicle</location>
    </subcellularLocation>
    <subcellularLocation>
        <location evidence="2">Golgi apparatus</location>
    </subcellularLocation>
    <subcellularLocation>
        <location evidence="3">Membrane</location>
        <location evidence="3">Clathrin-coated pit</location>
    </subcellularLocation>
</comment>
<evidence type="ECO:0000256" key="3">
    <source>
        <dbReference type="ARBA" id="ARBA00004600"/>
    </source>
</evidence>
<dbReference type="PANTHER" id="PTHR22951:SF76">
    <property type="entry name" value="OS09G0468150 PROTEIN"/>
    <property type="match status" value="1"/>
</dbReference>
<dbReference type="GO" id="GO:0005546">
    <property type="term" value="F:phosphatidylinositol-4,5-bisphosphate binding"/>
    <property type="evidence" value="ECO:0007669"/>
    <property type="project" value="TreeGrafter"/>
</dbReference>
<protein>
    <recommendedName>
        <fullName evidence="9">ENTH domain-containing protein</fullName>
    </recommendedName>
</protein>
<dbReference type="GO" id="GO:0048268">
    <property type="term" value="P:clathrin coat assembly"/>
    <property type="evidence" value="ECO:0007669"/>
    <property type="project" value="InterPro"/>
</dbReference>
<dbReference type="SMART" id="SM00273">
    <property type="entry name" value="ENTH"/>
    <property type="match status" value="1"/>
</dbReference>
<dbReference type="GO" id="GO:0005545">
    <property type="term" value="F:1-phosphatidylinositol binding"/>
    <property type="evidence" value="ECO:0007669"/>
    <property type="project" value="TreeGrafter"/>
</dbReference>
<reference evidence="10" key="1">
    <citation type="submission" date="2023-07" db="EMBL/GenBank/DDBJ databases">
        <title>draft genome sequence of fig (Ficus carica).</title>
        <authorList>
            <person name="Takahashi T."/>
            <person name="Nishimura K."/>
        </authorList>
    </citation>
    <scope>NUCLEOTIDE SEQUENCE</scope>
</reference>
<dbReference type="InterPro" id="IPR011417">
    <property type="entry name" value="ANTH_dom"/>
</dbReference>
<dbReference type="GO" id="GO:0006900">
    <property type="term" value="P:vesicle budding from membrane"/>
    <property type="evidence" value="ECO:0007669"/>
    <property type="project" value="TreeGrafter"/>
</dbReference>
<evidence type="ECO:0000259" key="9">
    <source>
        <dbReference type="PROSITE" id="PS50942"/>
    </source>
</evidence>
<organism evidence="10 11">
    <name type="scientific">Ficus carica</name>
    <name type="common">Common fig</name>
    <dbReference type="NCBI Taxonomy" id="3494"/>
    <lineage>
        <taxon>Eukaryota</taxon>
        <taxon>Viridiplantae</taxon>
        <taxon>Streptophyta</taxon>
        <taxon>Embryophyta</taxon>
        <taxon>Tracheophyta</taxon>
        <taxon>Spermatophyta</taxon>
        <taxon>Magnoliopsida</taxon>
        <taxon>eudicotyledons</taxon>
        <taxon>Gunneridae</taxon>
        <taxon>Pentapetalae</taxon>
        <taxon>rosids</taxon>
        <taxon>fabids</taxon>
        <taxon>Rosales</taxon>
        <taxon>Moraceae</taxon>
        <taxon>Ficeae</taxon>
        <taxon>Ficus</taxon>
    </lineage>
</organism>
<dbReference type="GO" id="GO:0072583">
    <property type="term" value="P:clathrin-dependent endocytosis"/>
    <property type="evidence" value="ECO:0007669"/>
    <property type="project" value="InterPro"/>
</dbReference>
<dbReference type="InterPro" id="IPR013809">
    <property type="entry name" value="ENTH"/>
</dbReference>
<dbReference type="InterPro" id="IPR048050">
    <property type="entry name" value="ANTH_N_plant"/>
</dbReference>
<keyword evidence="11" id="KW-1185">Reference proteome</keyword>
<evidence type="ECO:0000313" key="11">
    <source>
        <dbReference type="Proteomes" id="UP001187192"/>
    </source>
</evidence>
<dbReference type="AlphaFoldDB" id="A0AA88D1G4"/>
<dbReference type="EMBL" id="BTGU01006846">
    <property type="protein sequence ID" value="GMN24264.1"/>
    <property type="molecule type" value="Genomic_DNA"/>
</dbReference>
<dbReference type="Proteomes" id="UP001187192">
    <property type="component" value="Unassembled WGS sequence"/>
</dbReference>
<evidence type="ECO:0000256" key="4">
    <source>
        <dbReference type="ARBA" id="ARBA00022583"/>
    </source>
</evidence>
<dbReference type="GO" id="GO:0005794">
    <property type="term" value="C:Golgi apparatus"/>
    <property type="evidence" value="ECO:0007669"/>
    <property type="project" value="UniProtKB-SubCell"/>
</dbReference>
<dbReference type="FunFam" id="1.25.40.90:FF:000035">
    <property type="entry name" value="Putative clathrin assembly protein At4g40080"/>
    <property type="match status" value="1"/>
</dbReference>
<sequence>MGRRRRMKLRDLVGAIKDKASQGKAAILSRQNTLYLLRATTHNPHTPPDPKHLAAVLSLGRSSRAAAASAVEALMDRLQSTSDACVALKCLFAAHHVAKRGGFILQDQLSVFPTFGGRNYLNLSKFRDCSSHVTWQLSTWVRWYGEYVESLLFASRVLGFFLGSEKLNGDFGSERVVAISNAELIRETESLVGLVEQICKQPEILVASGNKLVAEIVDLVGEDCLSAINEVSVRLTEFRERMSCLSFVDSVELVCALKRVEDCKERLPLLYLTKKGVNESFWSVVREIRERVGTEREAQEGKKCVNLTKDKGSESARFEERVVRAGDSVRFGSGRLTVSYTLSTLPILESMK</sequence>
<keyword evidence="8" id="KW-0968">Cytoplasmic vesicle</keyword>
<dbReference type="GO" id="GO:0000149">
    <property type="term" value="F:SNARE binding"/>
    <property type="evidence" value="ECO:0007669"/>
    <property type="project" value="TreeGrafter"/>
</dbReference>
<dbReference type="Pfam" id="PF07651">
    <property type="entry name" value="ANTH"/>
    <property type="match status" value="1"/>
</dbReference>
<dbReference type="Gramene" id="FCD_00016941-RA">
    <property type="protein sequence ID" value="FCD_00016941-RA:cds"/>
    <property type="gene ID" value="FCD_00016941"/>
</dbReference>
<evidence type="ECO:0000313" key="10">
    <source>
        <dbReference type="EMBL" id="GMN24264.1"/>
    </source>
</evidence>
<dbReference type="InterPro" id="IPR008942">
    <property type="entry name" value="ENTH_VHS"/>
</dbReference>
<accession>A0AA88D1G4</accession>
<dbReference type="GO" id="GO:0032050">
    <property type="term" value="F:clathrin heavy chain binding"/>
    <property type="evidence" value="ECO:0007669"/>
    <property type="project" value="TreeGrafter"/>
</dbReference>
<dbReference type="GO" id="GO:0005905">
    <property type="term" value="C:clathrin-coated pit"/>
    <property type="evidence" value="ECO:0007669"/>
    <property type="project" value="UniProtKB-SubCell"/>
</dbReference>
<keyword evidence="4" id="KW-0254">Endocytosis</keyword>
<evidence type="ECO:0000256" key="8">
    <source>
        <dbReference type="ARBA" id="ARBA00023329"/>
    </source>
</evidence>
<keyword evidence="6" id="KW-0472">Membrane</keyword>
<feature type="domain" description="ENTH" evidence="9">
    <location>
        <begin position="24"/>
        <end position="162"/>
    </location>
</feature>
<name>A0AA88D1G4_FICCA</name>
<dbReference type="PROSITE" id="PS50942">
    <property type="entry name" value="ENTH"/>
    <property type="match status" value="1"/>
</dbReference>
<comment type="caution">
    <text evidence="10">The sequence shown here is derived from an EMBL/GenBank/DDBJ whole genome shotgun (WGS) entry which is preliminary data.</text>
</comment>
<gene>
    <name evidence="10" type="ORF">TIFTF001_049126</name>
</gene>
<evidence type="ECO:0000256" key="6">
    <source>
        <dbReference type="ARBA" id="ARBA00023136"/>
    </source>
</evidence>
<evidence type="ECO:0000256" key="2">
    <source>
        <dbReference type="ARBA" id="ARBA00004555"/>
    </source>
</evidence>
<dbReference type="GO" id="GO:0030136">
    <property type="term" value="C:clathrin-coated vesicle"/>
    <property type="evidence" value="ECO:0007669"/>
    <property type="project" value="UniProtKB-SubCell"/>
</dbReference>
<keyword evidence="5" id="KW-0333">Golgi apparatus</keyword>
<dbReference type="SUPFAM" id="SSF48464">
    <property type="entry name" value="ENTH/VHS domain"/>
    <property type="match status" value="1"/>
</dbReference>
<evidence type="ECO:0000256" key="5">
    <source>
        <dbReference type="ARBA" id="ARBA00023034"/>
    </source>
</evidence>
<keyword evidence="7" id="KW-0168">Coated pit</keyword>
<dbReference type="InterPro" id="IPR045192">
    <property type="entry name" value="AP180-like"/>
</dbReference>
<dbReference type="PANTHER" id="PTHR22951">
    <property type="entry name" value="CLATHRIN ASSEMBLY PROTEIN"/>
    <property type="match status" value="1"/>
</dbReference>
<dbReference type="CDD" id="cd16987">
    <property type="entry name" value="ANTH_N_AP180_plant"/>
    <property type="match status" value="1"/>
</dbReference>
<evidence type="ECO:0000256" key="1">
    <source>
        <dbReference type="ARBA" id="ARBA00004132"/>
    </source>
</evidence>
<evidence type="ECO:0000256" key="7">
    <source>
        <dbReference type="ARBA" id="ARBA00023176"/>
    </source>
</evidence>
<dbReference type="Gene3D" id="1.25.40.90">
    <property type="match status" value="1"/>
</dbReference>
<proteinExistence type="predicted"/>